<accession>A0AAV0AXT8</accession>
<evidence type="ECO:0000313" key="2">
    <source>
        <dbReference type="Proteomes" id="UP001153365"/>
    </source>
</evidence>
<gene>
    <name evidence="1" type="ORF">PPACK8108_LOCUS8260</name>
</gene>
<dbReference type="AlphaFoldDB" id="A0AAV0AXT8"/>
<reference evidence="1" key="1">
    <citation type="submission" date="2022-06" db="EMBL/GenBank/DDBJ databases">
        <authorList>
            <consortium name="SYNGENTA / RWTH Aachen University"/>
        </authorList>
    </citation>
    <scope>NUCLEOTIDE SEQUENCE</scope>
</reference>
<name>A0AAV0AXT8_PHAPC</name>
<keyword evidence="2" id="KW-1185">Reference proteome</keyword>
<comment type="caution">
    <text evidence="1">The sequence shown here is derived from an EMBL/GenBank/DDBJ whole genome shotgun (WGS) entry which is preliminary data.</text>
</comment>
<dbReference type="EMBL" id="CALTRL010001685">
    <property type="protein sequence ID" value="CAH7673407.1"/>
    <property type="molecule type" value="Genomic_DNA"/>
</dbReference>
<sequence length="128" mass="13756">MVNLRRIQSQAVVSVSLGTVRCKKPFDLKELVIPSINLGSLDTELDQTPLTQALGSEAVNGLEFMTPASGSGHSVLLSISTPKAIEFYDLCLLGIRTRDNQSISSSPLTSPDNDLITQVLSSVSQWPV</sequence>
<proteinExistence type="predicted"/>
<protein>
    <submittedName>
        <fullName evidence="1">Uncharacterized protein</fullName>
    </submittedName>
</protein>
<organism evidence="1 2">
    <name type="scientific">Phakopsora pachyrhizi</name>
    <name type="common">Asian soybean rust disease fungus</name>
    <dbReference type="NCBI Taxonomy" id="170000"/>
    <lineage>
        <taxon>Eukaryota</taxon>
        <taxon>Fungi</taxon>
        <taxon>Dikarya</taxon>
        <taxon>Basidiomycota</taxon>
        <taxon>Pucciniomycotina</taxon>
        <taxon>Pucciniomycetes</taxon>
        <taxon>Pucciniales</taxon>
        <taxon>Phakopsoraceae</taxon>
        <taxon>Phakopsora</taxon>
    </lineage>
</organism>
<evidence type="ECO:0000313" key="1">
    <source>
        <dbReference type="EMBL" id="CAH7673407.1"/>
    </source>
</evidence>
<dbReference type="Proteomes" id="UP001153365">
    <property type="component" value="Unassembled WGS sequence"/>
</dbReference>